<accession>A0A1G6T0M9</accession>
<reference evidence="1 2" key="1">
    <citation type="submission" date="2016-10" db="EMBL/GenBank/DDBJ databases">
        <authorList>
            <person name="de Groot N.N."/>
        </authorList>
    </citation>
    <scope>NUCLEOTIDE SEQUENCE [LARGE SCALE GENOMIC DNA]</scope>
    <source>
        <strain evidence="1 2">DSM 20475</strain>
    </source>
</reference>
<gene>
    <name evidence="1" type="ORF">SAMN04489866_10217</name>
</gene>
<dbReference type="STRING" id="2741.SAMN04489866_10217"/>
<proteinExistence type="predicted"/>
<organism evidence="1 2">
    <name type="scientific">Peptococcus niger</name>
    <dbReference type="NCBI Taxonomy" id="2741"/>
    <lineage>
        <taxon>Bacteria</taxon>
        <taxon>Bacillati</taxon>
        <taxon>Bacillota</taxon>
        <taxon>Clostridia</taxon>
        <taxon>Eubacteriales</taxon>
        <taxon>Peptococcaceae</taxon>
        <taxon>Peptococcus</taxon>
    </lineage>
</organism>
<evidence type="ECO:0000313" key="2">
    <source>
        <dbReference type="Proteomes" id="UP000198995"/>
    </source>
</evidence>
<dbReference type="AlphaFoldDB" id="A0A1G6T0M9"/>
<evidence type="ECO:0000313" key="1">
    <source>
        <dbReference type="EMBL" id="SDD22569.1"/>
    </source>
</evidence>
<dbReference type="EMBL" id="FNAF01000002">
    <property type="protein sequence ID" value="SDD22569.1"/>
    <property type="molecule type" value="Genomic_DNA"/>
</dbReference>
<name>A0A1G6T0M9_PEPNI</name>
<protein>
    <submittedName>
        <fullName evidence="1">Uncharacterized protein</fullName>
    </submittedName>
</protein>
<sequence length="51" mass="5384">MAGGKQGLACLDGLQANHCRAGVSSPPFAGRKIILARALTSWVLVARMNLY</sequence>
<keyword evidence="2" id="KW-1185">Reference proteome</keyword>
<dbReference type="Proteomes" id="UP000198995">
    <property type="component" value="Unassembled WGS sequence"/>
</dbReference>